<proteinExistence type="predicted"/>
<name>A0AAQ3RF98_VIGMU</name>
<dbReference type="AlphaFoldDB" id="A0AAQ3RF98"/>
<feature type="compositionally biased region" description="Basic and acidic residues" evidence="1">
    <location>
        <begin position="105"/>
        <end position="124"/>
    </location>
</feature>
<gene>
    <name evidence="2" type="ORF">V8G54_032391</name>
</gene>
<evidence type="ECO:0000313" key="2">
    <source>
        <dbReference type="EMBL" id="WVY93303.1"/>
    </source>
</evidence>
<sequence>MQIIFCSETSSEKRFLLKKTIKTPKHSKSQSIDSLMNVLHFKYQKLAQPKILKKITHLSHSLSLQAGMHKPFSPISKTIQLNHTEANDAEKTPQLLHPKLKTKKLSPDQRNGENMKRELPSIGW</sequence>
<evidence type="ECO:0000313" key="3">
    <source>
        <dbReference type="Proteomes" id="UP001374535"/>
    </source>
</evidence>
<reference evidence="2 3" key="1">
    <citation type="journal article" date="2023" name="Life. Sci Alliance">
        <title>Evolutionary insights into 3D genome organization and epigenetic landscape of Vigna mungo.</title>
        <authorList>
            <person name="Junaid A."/>
            <person name="Singh B."/>
            <person name="Bhatia S."/>
        </authorList>
    </citation>
    <scope>NUCLEOTIDE SEQUENCE [LARGE SCALE GENOMIC DNA]</scope>
    <source>
        <strain evidence="2">Urdbean</strain>
    </source>
</reference>
<accession>A0AAQ3RF98</accession>
<keyword evidence="3" id="KW-1185">Reference proteome</keyword>
<protein>
    <submittedName>
        <fullName evidence="2">Uncharacterized protein</fullName>
    </submittedName>
</protein>
<dbReference type="Proteomes" id="UP001374535">
    <property type="component" value="Chromosome 10"/>
</dbReference>
<dbReference type="EMBL" id="CP144691">
    <property type="protein sequence ID" value="WVY93303.1"/>
    <property type="molecule type" value="Genomic_DNA"/>
</dbReference>
<feature type="region of interest" description="Disordered" evidence="1">
    <location>
        <begin position="81"/>
        <end position="124"/>
    </location>
</feature>
<organism evidence="2 3">
    <name type="scientific">Vigna mungo</name>
    <name type="common">Black gram</name>
    <name type="synonym">Phaseolus mungo</name>
    <dbReference type="NCBI Taxonomy" id="3915"/>
    <lineage>
        <taxon>Eukaryota</taxon>
        <taxon>Viridiplantae</taxon>
        <taxon>Streptophyta</taxon>
        <taxon>Embryophyta</taxon>
        <taxon>Tracheophyta</taxon>
        <taxon>Spermatophyta</taxon>
        <taxon>Magnoliopsida</taxon>
        <taxon>eudicotyledons</taxon>
        <taxon>Gunneridae</taxon>
        <taxon>Pentapetalae</taxon>
        <taxon>rosids</taxon>
        <taxon>fabids</taxon>
        <taxon>Fabales</taxon>
        <taxon>Fabaceae</taxon>
        <taxon>Papilionoideae</taxon>
        <taxon>50 kb inversion clade</taxon>
        <taxon>NPAAA clade</taxon>
        <taxon>indigoferoid/millettioid clade</taxon>
        <taxon>Phaseoleae</taxon>
        <taxon>Vigna</taxon>
    </lineage>
</organism>
<evidence type="ECO:0000256" key="1">
    <source>
        <dbReference type="SAM" id="MobiDB-lite"/>
    </source>
</evidence>